<dbReference type="AlphaFoldDB" id="A0A401JG66"/>
<dbReference type="RefSeq" id="WP_189836391.1">
    <property type="nucleotide sequence ID" value="NZ_BGOW01000021.1"/>
</dbReference>
<name>A0A401JG66_9PROT</name>
<accession>A0A401JG66</accession>
<organism evidence="1 2">
    <name type="scientific">Sulfuriferula multivorans</name>
    <dbReference type="NCBI Taxonomy" id="1559896"/>
    <lineage>
        <taxon>Bacteria</taxon>
        <taxon>Pseudomonadati</taxon>
        <taxon>Pseudomonadota</taxon>
        <taxon>Betaproteobacteria</taxon>
        <taxon>Nitrosomonadales</taxon>
        <taxon>Sulfuricellaceae</taxon>
        <taxon>Sulfuriferula</taxon>
    </lineage>
</organism>
<gene>
    <name evidence="1" type="ORF">SFMTTN_2431</name>
</gene>
<evidence type="ECO:0000313" key="1">
    <source>
        <dbReference type="EMBL" id="GBL46616.1"/>
    </source>
</evidence>
<protein>
    <submittedName>
        <fullName evidence="1">Uncharacterized protein</fullName>
    </submittedName>
</protein>
<proteinExistence type="predicted"/>
<dbReference type="Proteomes" id="UP000286806">
    <property type="component" value="Unassembled WGS sequence"/>
</dbReference>
<dbReference type="EMBL" id="BGOW01000021">
    <property type="protein sequence ID" value="GBL46616.1"/>
    <property type="molecule type" value="Genomic_DNA"/>
</dbReference>
<comment type="caution">
    <text evidence="1">The sequence shown here is derived from an EMBL/GenBank/DDBJ whole genome shotgun (WGS) entry which is preliminary data.</text>
</comment>
<reference evidence="1 2" key="1">
    <citation type="journal article" date="2019" name="Front. Microbiol.">
        <title>Genomes of Neutrophilic Sulfur-Oxidizing Chemolithoautotrophs Representing 9 Proteobacterial Species From 8 Genera.</title>
        <authorList>
            <person name="Watanabe T."/>
            <person name="Kojima H."/>
            <person name="Umezawa K."/>
            <person name="Hori C."/>
            <person name="Takasuka T.E."/>
            <person name="Kato Y."/>
            <person name="Fukui M."/>
        </authorList>
    </citation>
    <scope>NUCLEOTIDE SEQUENCE [LARGE SCALE GENOMIC DNA]</scope>
    <source>
        <strain evidence="1 2">TTN</strain>
    </source>
</reference>
<keyword evidence="2" id="KW-1185">Reference proteome</keyword>
<sequence>MSLDLLANIQALTIAHLAKVECPVSRLLNAKITPIKETGGYRLKR</sequence>
<evidence type="ECO:0000313" key="2">
    <source>
        <dbReference type="Proteomes" id="UP000286806"/>
    </source>
</evidence>